<dbReference type="EMBL" id="JASBWS010000005">
    <property type="protein sequence ID" value="KAJ9115613.1"/>
    <property type="molecule type" value="Genomic_DNA"/>
</dbReference>
<evidence type="ECO:0000313" key="2">
    <source>
        <dbReference type="Proteomes" id="UP001230649"/>
    </source>
</evidence>
<sequence>MHLTLLHQLHEGNADDPFFCNSHSGFQSWAFAKLFPFDARWNSSTSTMPSALVWSTISHPSDSSAIVSTLSAVLATFYISSFPNFILAFVPANLDLSSLHNFIAFAIGGLLGDVFFHLIPHAFMGGASEDPSAAAAGLLDSQGVRVVLVEEKRNVIIGAAIFAGFFAFFFLDKTMRVLSATSNDGSSKGHSHHHHHSSPQLESSEKFEATSTAVEPALSSDGLRSRGKVQGESAVVAVDQTQKAANASLKLSAYLNLFGDFTHNITDGLIADYSILIKSGLTKRQAMASQFLTAVGAFVGTFLGIWIAESAGAGSSAIDKGIDLAAVVAGKGAGFLGTSVQPSDLVIPATAGVSVIPELLEESRSMKQAIKEYACMLFGVLVMAFLAWNE</sequence>
<dbReference type="Proteomes" id="UP001230649">
    <property type="component" value="Unassembled WGS sequence"/>
</dbReference>
<gene>
    <name evidence="1" type="ORF">QFC20_000938</name>
</gene>
<organism evidence="1 2">
    <name type="scientific">Naganishia adeliensis</name>
    <dbReference type="NCBI Taxonomy" id="92952"/>
    <lineage>
        <taxon>Eukaryota</taxon>
        <taxon>Fungi</taxon>
        <taxon>Dikarya</taxon>
        <taxon>Basidiomycota</taxon>
        <taxon>Agaricomycotina</taxon>
        <taxon>Tremellomycetes</taxon>
        <taxon>Filobasidiales</taxon>
        <taxon>Filobasidiaceae</taxon>
        <taxon>Naganishia</taxon>
    </lineage>
</organism>
<protein>
    <submittedName>
        <fullName evidence="1">Uncharacterized protein</fullName>
    </submittedName>
</protein>
<keyword evidence="2" id="KW-1185">Reference proteome</keyword>
<evidence type="ECO:0000313" key="1">
    <source>
        <dbReference type="EMBL" id="KAJ9115613.1"/>
    </source>
</evidence>
<reference evidence="1" key="1">
    <citation type="submission" date="2023-04" db="EMBL/GenBank/DDBJ databases">
        <title>Draft Genome sequencing of Naganishia species isolated from polar environments using Oxford Nanopore Technology.</title>
        <authorList>
            <person name="Leo P."/>
            <person name="Venkateswaran K."/>
        </authorList>
    </citation>
    <scope>NUCLEOTIDE SEQUENCE</scope>
    <source>
        <strain evidence="1">MNA-CCFEE 5262</strain>
    </source>
</reference>
<comment type="caution">
    <text evidence="1">The sequence shown here is derived from an EMBL/GenBank/DDBJ whole genome shotgun (WGS) entry which is preliminary data.</text>
</comment>
<name>A0ACC2WUY5_9TREE</name>
<proteinExistence type="predicted"/>
<accession>A0ACC2WUY5</accession>